<dbReference type="Proteomes" id="UP001056012">
    <property type="component" value="Chromosome 2"/>
</dbReference>
<gene>
    <name evidence="2" type="ORF">yc1106_03431</name>
</gene>
<dbReference type="OrthoDB" id="2958217at2759"/>
<dbReference type="EMBL" id="CP089275">
    <property type="protein sequence ID" value="USP76157.1"/>
    <property type="molecule type" value="Genomic_DNA"/>
</dbReference>
<feature type="domain" description="Heterokaryon incompatibility" evidence="1">
    <location>
        <begin position="212"/>
        <end position="366"/>
    </location>
</feature>
<organism evidence="2 3">
    <name type="scientific">Curvularia clavata</name>
    <dbReference type="NCBI Taxonomy" id="95742"/>
    <lineage>
        <taxon>Eukaryota</taxon>
        <taxon>Fungi</taxon>
        <taxon>Dikarya</taxon>
        <taxon>Ascomycota</taxon>
        <taxon>Pezizomycotina</taxon>
        <taxon>Dothideomycetes</taxon>
        <taxon>Pleosporomycetidae</taxon>
        <taxon>Pleosporales</taxon>
        <taxon>Pleosporineae</taxon>
        <taxon>Pleosporaceae</taxon>
        <taxon>Curvularia</taxon>
    </lineage>
</organism>
<protein>
    <submittedName>
        <fullName evidence="2">HET-domain-containing protein</fullName>
    </submittedName>
</protein>
<dbReference type="VEuPathDB" id="FungiDB:yc1106_03431"/>
<dbReference type="PANTHER" id="PTHR33112">
    <property type="entry name" value="DOMAIN PROTEIN, PUTATIVE-RELATED"/>
    <property type="match status" value="1"/>
</dbReference>
<evidence type="ECO:0000313" key="2">
    <source>
        <dbReference type="EMBL" id="USP76157.1"/>
    </source>
</evidence>
<dbReference type="AlphaFoldDB" id="A0A9Q8Z5Q7"/>
<dbReference type="PANTHER" id="PTHR33112:SF13">
    <property type="entry name" value="HETEROKARYON INCOMPATIBILITY DOMAIN-CONTAINING PROTEIN"/>
    <property type="match status" value="1"/>
</dbReference>
<evidence type="ECO:0000313" key="3">
    <source>
        <dbReference type="Proteomes" id="UP001056012"/>
    </source>
</evidence>
<keyword evidence="3" id="KW-1185">Reference proteome</keyword>
<dbReference type="InterPro" id="IPR010730">
    <property type="entry name" value="HET"/>
</dbReference>
<evidence type="ECO:0000259" key="1">
    <source>
        <dbReference type="Pfam" id="PF06985"/>
    </source>
</evidence>
<reference evidence="2" key="1">
    <citation type="submission" date="2021-12" db="EMBL/GenBank/DDBJ databases">
        <title>Curvularia clavata genome.</title>
        <authorList>
            <person name="Cao Y."/>
        </authorList>
    </citation>
    <scope>NUCLEOTIDE SEQUENCE</scope>
    <source>
        <strain evidence="2">Yc1106</strain>
    </source>
</reference>
<dbReference type="Pfam" id="PF06985">
    <property type="entry name" value="HET"/>
    <property type="match status" value="1"/>
</dbReference>
<name>A0A9Q8Z5Q7_CURCL</name>
<accession>A0A9Q8Z5Q7</accession>
<proteinExistence type="predicted"/>
<sequence length="689" mass="78247">MLCDVCKNGLEGIWDPTQTPRLCSLEYFGEELPESAEGPDIVFGHHKDEASFRRSIDEGCAMCNRFGGIPERAKAPNNPLLEALDYFSVFWIYRVVEDSKEQVVMKCLFHSLQGGFCFVPYGGFNVFNGLTDSRTTVPRYDYGLEFDLGPSTSDVSTWRTLERWMDVCLSTHTSCQPSKETSTYRPSRLLELNSTGTYRLIGVHDMPPTLQYVALSYCWGTEPLEGLLRLMKTTEDYLSNGQDIDTLPKTFKEAAEIAQRFGVNYLWIDRLCIFQDSLQDWQQEAASMQKVYQNALFSIAALGAKDSNGGCFFSREPEKVVPSIVHLQFKEGEQAKPFRFELDKGWSWRLSFEDEPLLKRAWVVQERLIAPRTIYFGSLQVFWECRESQCAETHPLGVAMFDDQSMASNGEHEPYRNVCGWKDLLDFPGRDKAGDEYEQLFYDWDALIWYYSGQNLTVTTDKLVAISGMAKHMREMLHNIKPGPHRYLAGHWEDKLIDSLCWLTHSWSVRAPMYRAPSWSWACLEGKVYTFVSQGRSGQVQHTSVEAVDVVSLTGDDTGEVVSGSVTLRGPCATMSIDLELKNDDWYGSENQRSWTGVQEGKWPPSVNKSLGRPVPQVYFDTADDMCETPLLLWLTSCSDEVLYGKGLVLTCLGDGTYRRIGIALCYFASNDEALDFKNSLDERCLVVV</sequence>